<dbReference type="PROSITE" id="PS50042">
    <property type="entry name" value="CNMP_BINDING_3"/>
    <property type="match status" value="1"/>
</dbReference>
<evidence type="ECO:0000256" key="3">
    <source>
        <dbReference type="ARBA" id="ARBA00023163"/>
    </source>
</evidence>
<proteinExistence type="predicted"/>
<keyword evidence="2" id="KW-0238">DNA-binding</keyword>
<dbReference type="InterPro" id="IPR050397">
    <property type="entry name" value="Env_Response_Regulators"/>
</dbReference>
<dbReference type="PROSITE" id="PS51063">
    <property type="entry name" value="HTH_CRP_2"/>
    <property type="match status" value="1"/>
</dbReference>
<dbReference type="InterPro" id="IPR036390">
    <property type="entry name" value="WH_DNA-bd_sf"/>
</dbReference>
<feature type="domain" description="Cyclic nucleotide-binding" evidence="4">
    <location>
        <begin position="1"/>
        <end position="116"/>
    </location>
</feature>
<dbReference type="InterPro" id="IPR012318">
    <property type="entry name" value="HTH_CRP"/>
</dbReference>
<evidence type="ECO:0000259" key="4">
    <source>
        <dbReference type="PROSITE" id="PS50042"/>
    </source>
</evidence>
<evidence type="ECO:0000256" key="1">
    <source>
        <dbReference type="ARBA" id="ARBA00023015"/>
    </source>
</evidence>
<dbReference type="CDD" id="cd00038">
    <property type="entry name" value="CAP_ED"/>
    <property type="match status" value="1"/>
</dbReference>
<dbReference type="GO" id="GO:0005829">
    <property type="term" value="C:cytosol"/>
    <property type="evidence" value="ECO:0007669"/>
    <property type="project" value="TreeGrafter"/>
</dbReference>
<dbReference type="PRINTS" id="PR00034">
    <property type="entry name" value="HTHCRP"/>
</dbReference>
<dbReference type="KEGG" id="mod:AS202_12415"/>
<reference evidence="6 7" key="1">
    <citation type="journal article" date="2016" name="J. Zhejiang Univ. Sci. B">
        <title>Antibiotic resistance mechanisms of Myroides sp.</title>
        <authorList>
            <person name="Hu S."/>
            <person name="Yuan S."/>
            <person name="Qu H."/>
            <person name="Jiang T."/>
            <person name="Zhou Y."/>
            <person name="Wang M."/>
            <person name="Ming D."/>
        </authorList>
    </citation>
    <scope>NUCLEOTIDE SEQUENCE [LARGE SCALE GENOMIC DNA]</scope>
    <source>
        <strain evidence="6 7">PR63039</strain>
    </source>
</reference>
<dbReference type="AlphaFoldDB" id="A0AAI8C6I3"/>
<dbReference type="Proteomes" id="UP000069030">
    <property type="component" value="Chromosome"/>
</dbReference>
<dbReference type="PANTHER" id="PTHR24567:SF26">
    <property type="entry name" value="REGULATORY PROTEIN YEIL"/>
    <property type="match status" value="1"/>
</dbReference>
<keyword evidence="1" id="KW-0805">Transcription regulation</keyword>
<dbReference type="InterPro" id="IPR000595">
    <property type="entry name" value="cNMP-bd_dom"/>
</dbReference>
<protein>
    <submittedName>
        <fullName evidence="6">Cyclic nucleotide-binding protein</fullName>
    </submittedName>
</protein>
<dbReference type="Pfam" id="PF13545">
    <property type="entry name" value="HTH_Crp_2"/>
    <property type="match status" value="1"/>
</dbReference>
<dbReference type="InterPro" id="IPR014710">
    <property type="entry name" value="RmlC-like_jellyroll"/>
</dbReference>
<dbReference type="RefSeq" id="WP_016649591.1">
    <property type="nucleotide sequence ID" value="NZ_CP013690.1"/>
</dbReference>
<name>A0AAI8C6I3_9FLAO</name>
<keyword evidence="3" id="KW-0804">Transcription</keyword>
<dbReference type="PANTHER" id="PTHR24567">
    <property type="entry name" value="CRP FAMILY TRANSCRIPTIONAL REGULATORY PROTEIN"/>
    <property type="match status" value="1"/>
</dbReference>
<dbReference type="SMART" id="SM00100">
    <property type="entry name" value="cNMP"/>
    <property type="match status" value="1"/>
</dbReference>
<dbReference type="SMART" id="SM00419">
    <property type="entry name" value="HTH_CRP"/>
    <property type="match status" value="1"/>
</dbReference>
<accession>A0AAI8C6I3</accession>
<dbReference type="Pfam" id="PF00027">
    <property type="entry name" value="cNMP_binding"/>
    <property type="match status" value="1"/>
</dbReference>
<evidence type="ECO:0000313" key="6">
    <source>
        <dbReference type="EMBL" id="ALU26902.1"/>
    </source>
</evidence>
<dbReference type="GO" id="GO:0003677">
    <property type="term" value="F:DNA binding"/>
    <property type="evidence" value="ECO:0007669"/>
    <property type="project" value="UniProtKB-KW"/>
</dbReference>
<gene>
    <name evidence="6" type="ORF">AS202_12415</name>
</gene>
<dbReference type="GO" id="GO:0003700">
    <property type="term" value="F:DNA-binding transcription factor activity"/>
    <property type="evidence" value="ECO:0007669"/>
    <property type="project" value="TreeGrafter"/>
</dbReference>
<dbReference type="EMBL" id="CP013690">
    <property type="protein sequence ID" value="ALU26902.1"/>
    <property type="molecule type" value="Genomic_DNA"/>
</dbReference>
<feature type="domain" description="HTH crp-type" evidence="5">
    <location>
        <begin position="130"/>
        <end position="199"/>
    </location>
</feature>
<dbReference type="SUPFAM" id="SSF46785">
    <property type="entry name" value="Winged helix' DNA-binding domain"/>
    <property type="match status" value="1"/>
</dbReference>
<evidence type="ECO:0000259" key="5">
    <source>
        <dbReference type="PROSITE" id="PS51063"/>
    </source>
</evidence>
<organism evidence="6 7">
    <name type="scientific">Myroides odoratimimus</name>
    <dbReference type="NCBI Taxonomy" id="76832"/>
    <lineage>
        <taxon>Bacteria</taxon>
        <taxon>Pseudomonadati</taxon>
        <taxon>Bacteroidota</taxon>
        <taxon>Flavobacteriia</taxon>
        <taxon>Flavobacteriales</taxon>
        <taxon>Flavobacteriaceae</taxon>
        <taxon>Myroides</taxon>
    </lineage>
</organism>
<evidence type="ECO:0000256" key="2">
    <source>
        <dbReference type="ARBA" id="ARBA00023125"/>
    </source>
</evidence>
<dbReference type="InterPro" id="IPR018490">
    <property type="entry name" value="cNMP-bd_dom_sf"/>
</dbReference>
<evidence type="ECO:0000313" key="7">
    <source>
        <dbReference type="Proteomes" id="UP000069030"/>
    </source>
</evidence>
<dbReference type="SUPFAM" id="SSF51206">
    <property type="entry name" value="cAMP-binding domain-like"/>
    <property type="match status" value="1"/>
</dbReference>
<dbReference type="Gene3D" id="2.60.120.10">
    <property type="entry name" value="Jelly Rolls"/>
    <property type="match status" value="1"/>
</dbReference>
<sequence>MITIELLMQYGAEIREVKKNEIIFQEGNYPSHYYQVVSGKVKMNNFSADGREFIQNIFTSGQSFGEPPLFIEERYPANAIAVSNAKIIQLPKGDFYEMMRQNNEVSLAMNKSLSRRLYYKSIMAPDIASQDPDNRIMTLLNYLKSHQQAVEETSRPLTIDLTRQQIADLTGLRVETVIRTLKRLESDSKVQIINSKVVI</sequence>